<dbReference type="Gene3D" id="2.40.30.30">
    <property type="entry name" value="Riboflavin kinase-like"/>
    <property type="match status" value="1"/>
</dbReference>
<comment type="pathway">
    <text evidence="2 15">Cofactor biosynthesis; FAD biosynthesis; FAD from FMN: step 1/1.</text>
</comment>
<keyword evidence="5 15" id="KW-0288">FMN</keyword>
<dbReference type="InterPro" id="IPR023465">
    <property type="entry name" value="Riboflavin_kinase_dom_sf"/>
</dbReference>
<comment type="function">
    <text evidence="1">Catalyzes the phosphorylation of riboflavin to FMN followed by the adenylation of FMN to FAD.</text>
</comment>
<evidence type="ECO:0000256" key="13">
    <source>
        <dbReference type="ARBA" id="ARBA00047880"/>
    </source>
</evidence>
<keyword evidence="9 15" id="KW-0418">Kinase</keyword>
<keyword evidence="7 15" id="KW-0548">Nucleotidyltransferase</keyword>
<dbReference type="EC" id="2.7.7.2" evidence="15"/>
<dbReference type="GO" id="GO:0005524">
    <property type="term" value="F:ATP binding"/>
    <property type="evidence" value="ECO:0007669"/>
    <property type="project" value="UniProtKB-UniRule"/>
</dbReference>
<dbReference type="Gene3D" id="3.40.50.620">
    <property type="entry name" value="HUPs"/>
    <property type="match status" value="1"/>
</dbReference>
<accession>A0AAW9SWG4</accession>
<evidence type="ECO:0000256" key="8">
    <source>
        <dbReference type="ARBA" id="ARBA00022741"/>
    </source>
</evidence>
<keyword evidence="8 15" id="KW-0547">Nucleotide-binding</keyword>
<evidence type="ECO:0000259" key="16">
    <source>
        <dbReference type="SMART" id="SM00904"/>
    </source>
</evidence>
<keyword evidence="12" id="KW-0511">Multifunctional enzyme</keyword>
<reference evidence="17" key="2">
    <citation type="submission" date="2024-05" db="EMBL/GenBank/DDBJ databases">
        <authorList>
            <person name="Wolfe A."/>
        </authorList>
    </citation>
    <scope>NUCLEOTIDE SEQUENCE</scope>
    <source>
        <strain evidence="17">UMB1064</strain>
    </source>
</reference>
<sequence>MEIWYGLDNAPEDLGDTVVTIGVFDGIHLGHKRLIAAAVSDARARGVKSLLMTFDPNPVALFAPDKVPPALSTVSRRAELAEAEGIDAMLVVPFDKNFSSIPPEDFVRTVIRDKLSAQAVFVGQNFTYGQKAAGTAETMPEHGRKCGVDVTIVDLLDVTAADSTERVSSTRIRGLLADGAVSAAASCLGYFYRVDGDVIPGQGRGGAQLGFPTANIDFAEGLAVPADGVYAAWFTAQPTAARPEPDPKGDIEFGVRYPAAVSVGTNVTFGDTDRTVEAYVIDRHADLYGAAGQVEFVDRIRGMEKFDSVEELIDRMNQDVVDTEAILAKTD</sequence>
<evidence type="ECO:0000256" key="10">
    <source>
        <dbReference type="ARBA" id="ARBA00022827"/>
    </source>
</evidence>
<dbReference type="Pfam" id="PF06574">
    <property type="entry name" value="FAD_syn"/>
    <property type="match status" value="1"/>
</dbReference>
<dbReference type="InterPro" id="IPR015865">
    <property type="entry name" value="Riboflavin_kinase_bac/euk"/>
</dbReference>
<protein>
    <recommendedName>
        <fullName evidence="15">Riboflavin biosynthesis protein</fullName>
    </recommendedName>
    <domain>
        <recommendedName>
            <fullName evidence="15">Riboflavin kinase</fullName>
            <ecNumber evidence="15">2.7.1.26</ecNumber>
        </recommendedName>
        <alternativeName>
            <fullName evidence="15">Flavokinase</fullName>
        </alternativeName>
    </domain>
    <domain>
        <recommendedName>
            <fullName evidence="15">FMN adenylyltransferase</fullName>
            <ecNumber evidence="15">2.7.7.2</ecNumber>
        </recommendedName>
        <alternativeName>
            <fullName evidence="15">FAD pyrophosphorylase</fullName>
        </alternativeName>
        <alternativeName>
            <fullName evidence="15">FAD synthase</fullName>
        </alternativeName>
    </domain>
</protein>
<gene>
    <name evidence="17" type="ORF">QP460_008600</name>
</gene>
<dbReference type="Pfam" id="PF01687">
    <property type="entry name" value="Flavokinase"/>
    <property type="match status" value="1"/>
</dbReference>
<evidence type="ECO:0000256" key="9">
    <source>
        <dbReference type="ARBA" id="ARBA00022777"/>
    </source>
</evidence>
<dbReference type="NCBIfam" id="NF004160">
    <property type="entry name" value="PRK05627.1-3"/>
    <property type="match status" value="1"/>
</dbReference>
<dbReference type="InterPro" id="IPR015864">
    <property type="entry name" value="FAD_synthase"/>
</dbReference>
<evidence type="ECO:0000256" key="15">
    <source>
        <dbReference type="PIRNR" id="PIRNR004491"/>
    </source>
</evidence>
<dbReference type="GO" id="GO:0006747">
    <property type="term" value="P:FAD biosynthetic process"/>
    <property type="evidence" value="ECO:0007669"/>
    <property type="project" value="UniProtKB-UniRule"/>
</dbReference>
<dbReference type="InterPro" id="IPR002606">
    <property type="entry name" value="Riboflavin_kinase_bac"/>
</dbReference>
<dbReference type="GO" id="GO:0009398">
    <property type="term" value="P:FMN biosynthetic process"/>
    <property type="evidence" value="ECO:0007669"/>
    <property type="project" value="UniProtKB-UniRule"/>
</dbReference>
<dbReference type="PANTHER" id="PTHR22749:SF6">
    <property type="entry name" value="RIBOFLAVIN KINASE"/>
    <property type="match status" value="1"/>
</dbReference>
<evidence type="ECO:0000313" key="17">
    <source>
        <dbReference type="EMBL" id="MEO3717648.1"/>
    </source>
</evidence>
<evidence type="ECO:0000256" key="1">
    <source>
        <dbReference type="ARBA" id="ARBA00002121"/>
    </source>
</evidence>
<evidence type="ECO:0000256" key="11">
    <source>
        <dbReference type="ARBA" id="ARBA00022840"/>
    </source>
</evidence>
<evidence type="ECO:0000256" key="14">
    <source>
        <dbReference type="ARBA" id="ARBA00049494"/>
    </source>
</evidence>
<dbReference type="SMART" id="SM00904">
    <property type="entry name" value="Flavokinase"/>
    <property type="match status" value="1"/>
</dbReference>
<evidence type="ECO:0000256" key="4">
    <source>
        <dbReference type="ARBA" id="ARBA00022630"/>
    </source>
</evidence>
<evidence type="ECO:0000256" key="7">
    <source>
        <dbReference type="ARBA" id="ARBA00022695"/>
    </source>
</evidence>
<proteinExistence type="inferred from homology"/>
<name>A0AAW9SWG4_CORAY</name>
<evidence type="ECO:0000256" key="5">
    <source>
        <dbReference type="ARBA" id="ARBA00022643"/>
    </source>
</evidence>
<comment type="catalytic activity">
    <reaction evidence="13 15">
        <text>riboflavin + ATP = FMN + ADP + H(+)</text>
        <dbReference type="Rhea" id="RHEA:14357"/>
        <dbReference type="ChEBI" id="CHEBI:15378"/>
        <dbReference type="ChEBI" id="CHEBI:30616"/>
        <dbReference type="ChEBI" id="CHEBI:57986"/>
        <dbReference type="ChEBI" id="CHEBI:58210"/>
        <dbReference type="ChEBI" id="CHEBI:456216"/>
        <dbReference type="EC" id="2.7.1.26"/>
    </reaction>
</comment>
<dbReference type="EMBL" id="JASOOY020000030">
    <property type="protein sequence ID" value="MEO3717648.1"/>
    <property type="molecule type" value="Genomic_DNA"/>
</dbReference>
<dbReference type="PIRSF" id="PIRSF004491">
    <property type="entry name" value="FAD_Synth"/>
    <property type="match status" value="1"/>
</dbReference>
<evidence type="ECO:0000256" key="6">
    <source>
        <dbReference type="ARBA" id="ARBA00022679"/>
    </source>
</evidence>
<feature type="domain" description="Riboflavin kinase" evidence="16">
    <location>
        <begin position="187"/>
        <end position="328"/>
    </location>
</feature>
<dbReference type="SUPFAM" id="SSF52374">
    <property type="entry name" value="Nucleotidylyl transferase"/>
    <property type="match status" value="1"/>
</dbReference>
<keyword evidence="10 15" id="KW-0274">FAD</keyword>
<organism evidence="17 18">
    <name type="scientific">Corynebacterium amycolatum</name>
    <dbReference type="NCBI Taxonomy" id="43765"/>
    <lineage>
        <taxon>Bacteria</taxon>
        <taxon>Bacillati</taxon>
        <taxon>Actinomycetota</taxon>
        <taxon>Actinomycetes</taxon>
        <taxon>Mycobacteriales</taxon>
        <taxon>Corynebacteriaceae</taxon>
        <taxon>Corynebacterium</taxon>
    </lineage>
</organism>
<dbReference type="InterPro" id="IPR014729">
    <property type="entry name" value="Rossmann-like_a/b/a_fold"/>
</dbReference>
<dbReference type="Proteomes" id="UP001223646">
    <property type="component" value="Unassembled WGS sequence"/>
</dbReference>
<reference evidence="17" key="1">
    <citation type="submission" date="2023-05" db="EMBL/GenBank/DDBJ databases">
        <authorList>
            <person name="Du J."/>
        </authorList>
    </citation>
    <scope>NUCLEOTIDE SEQUENCE</scope>
    <source>
        <strain evidence="17">UMB1064</strain>
    </source>
</reference>
<dbReference type="NCBIfam" id="TIGR00083">
    <property type="entry name" value="ribF"/>
    <property type="match status" value="1"/>
</dbReference>
<dbReference type="GO" id="GO:0003919">
    <property type="term" value="F:FMN adenylyltransferase activity"/>
    <property type="evidence" value="ECO:0007669"/>
    <property type="project" value="UniProtKB-UniRule"/>
</dbReference>
<dbReference type="GO" id="GO:0008531">
    <property type="term" value="F:riboflavin kinase activity"/>
    <property type="evidence" value="ECO:0007669"/>
    <property type="project" value="UniProtKB-UniRule"/>
</dbReference>
<dbReference type="AlphaFoldDB" id="A0AAW9SWG4"/>
<comment type="catalytic activity">
    <reaction evidence="14 15">
        <text>FMN + ATP + H(+) = FAD + diphosphate</text>
        <dbReference type="Rhea" id="RHEA:17237"/>
        <dbReference type="ChEBI" id="CHEBI:15378"/>
        <dbReference type="ChEBI" id="CHEBI:30616"/>
        <dbReference type="ChEBI" id="CHEBI:33019"/>
        <dbReference type="ChEBI" id="CHEBI:57692"/>
        <dbReference type="ChEBI" id="CHEBI:58210"/>
        <dbReference type="EC" id="2.7.7.2"/>
    </reaction>
</comment>
<evidence type="ECO:0000256" key="12">
    <source>
        <dbReference type="ARBA" id="ARBA00023268"/>
    </source>
</evidence>
<comment type="caution">
    <text evidence="17">The sequence shown here is derived from an EMBL/GenBank/DDBJ whole genome shotgun (WGS) entry which is preliminary data.</text>
</comment>
<dbReference type="EC" id="2.7.1.26" evidence="15"/>
<evidence type="ECO:0000256" key="3">
    <source>
        <dbReference type="ARBA" id="ARBA00005201"/>
    </source>
</evidence>
<dbReference type="PANTHER" id="PTHR22749">
    <property type="entry name" value="RIBOFLAVIN KINASE/FMN ADENYLYLTRANSFERASE"/>
    <property type="match status" value="1"/>
</dbReference>
<dbReference type="FunFam" id="3.40.50.620:FF:000021">
    <property type="entry name" value="Riboflavin biosynthesis protein"/>
    <property type="match status" value="1"/>
</dbReference>
<dbReference type="SUPFAM" id="SSF82114">
    <property type="entry name" value="Riboflavin kinase-like"/>
    <property type="match status" value="1"/>
</dbReference>
<dbReference type="InterPro" id="IPR023468">
    <property type="entry name" value="Riboflavin_kinase"/>
</dbReference>
<keyword evidence="6 15" id="KW-0808">Transferase</keyword>
<dbReference type="FunFam" id="2.40.30.30:FF:000003">
    <property type="entry name" value="Riboflavin biosynthesis protein"/>
    <property type="match status" value="1"/>
</dbReference>
<keyword evidence="4 15" id="KW-0285">Flavoprotein</keyword>
<comment type="pathway">
    <text evidence="3 15">Cofactor biosynthesis; FMN biosynthesis; FMN from riboflavin (ATP route): step 1/1.</text>
</comment>
<evidence type="ECO:0000313" key="18">
    <source>
        <dbReference type="Proteomes" id="UP001223646"/>
    </source>
</evidence>
<dbReference type="GO" id="GO:0009231">
    <property type="term" value="P:riboflavin biosynthetic process"/>
    <property type="evidence" value="ECO:0007669"/>
    <property type="project" value="InterPro"/>
</dbReference>
<comment type="similarity">
    <text evidence="15">Belongs to the ribF family.</text>
</comment>
<keyword evidence="11 15" id="KW-0067">ATP-binding</keyword>
<dbReference type="RefSeq" id="WP_070852325.1">
    <property type="nucleotide sequence ID" value="NZ_JAFJMG010000010.1"/>
</dbReference>
<dbReference type="CDD" id="cd02064">
    <property type="entry name" value="FAD_synthetase_N"/>
    <property type="match status" value="1"/>
</dbReference>
<evidence type="ECO:0000256" key="2">
    <source>
        <dbReference type="ARBA" id="ARBA00004726"/>
    </source>
</evidence>